<name>A0ABR4BWZ8_9HELO</name>
<organism evidence="1 2">
    <name type="scientific">Oculimacula yallundae</name>
    <dbReference type="NCBI Taxonomy" id="86028"/>
    <lineage>
        <taxon>Eukaryota</taxon>
        <taxon>Fungi</taxon>
        <taxon>Dikarya</taxon>
        <taxon>Ascomycota</taxon>
        <taxon>Pezizomycotina</taxon>
        <taxon>Leotiomycetes</taxon>
        <taxon>Helotiales</taxon>
        <taxon>Ploettnerulaceae</taxon>
        <taxon>Oculimacula</taxon>
    </lineage>
</organism>
<reference evidence="1 2" key="1">
    <citation type="journal article" date="2024" name="Commun. Biol.">
        <title>Comparative genomic analysis of thermophilic fungi reveals convergent evolutionary adaptations and gene losses.</title>
        <authorList>
            <person name="Steindorff A.S."/>
            <person name="Aguilar-Pontes M.V."/>
            <person name="Robinson A.J."/>
            <person name="Andreopoulos B."/>
            <person name="LaButti K."/>
            <person name="Kuo A."/>
            <person name="Mondo S."/>
            <person name="Riley R."/>
            <person name="Otillar R."/>
            <person name="Haridas S."/>
            <person name="Lipzen A."/>
            <person name="Grimwood J."/>
            <person name="Schmutz J."/>
            <person name="Clum A."/>
            <person name="Reid I.D."/>
            <person name="Moisan M.C."/>
            <person name="Butler G."/>
            <person name="Nguyen T.T.M."/>
            <person name="Dewar K."/>
            <person name="Conant G."/>
            <person name="Drula E."/>
            <person name="Henrissat B."/>
            <person name="Hansel C."/>
            <person name="Singer S."/>
            <person name="Hutchinson M.I."/>
            <person name="de Vries R.P."/>
            <person name="Natvig D.O."/>
            <person name="Powell A.J."/>
            <person name="Tsang A."/>
            <person name="Grigoriev I.V."/>
        </authorList>
    </citation>
    <scope>NUCLEOTIDE SEQUENCE [LARGE SCALE GENOMIC DNA]</scope>
    <source>
        <strain evidence="1 2">CBS 494.80</strain>
    </source>
</reference>
<protein>
    <submittedName>
        <fullName evidence="1">Uncharacterized protein</fullName>
    </submittedName>
</protein>
<dbReference type="EMBL" id="JAZHXI010000017">
    <property type="protein sequence ID" value="KAL2062184.1"/>
    <property type="molecule type" value="Genomic_DNA"/>
</dbReference>
<keyword evidence="2" id="KW-1185">Reference proteome</keyword>
<comment type="caution">
    <text evidence="1">The sequence shown here is derived from an EMBL/GenBank/DDBJ whole genome shotgun (WGS) entry which is preliminary data.</text>
</comment>
<accession>A0ABR4BWZ8</accession>
<gene>
    <name evidence="1" type="ORF">VTL71DRAFT_6450</name>
</gene>
<sequence length="12" mass="1444">MPLIIIKEEDRS</sequence>
<dbReference type="Proteomes" id="UP001595075">
    <property type="component" value="Unassembled WGS sequence"/>
</dbReference>
<proteinExistence type="predicted"/>
<evidence type="ECO:0000313" key="1">
    <source>
        <dbReference type="EMBL" id="KAL2062184.1"/>
    </source>
</evidence>
<evidence type="ECO:0000313" key="2">
    <source>
        <dbReference type="Proteomes" id="UP001595075"/>
    </source>
</evidence>